<dbReference type="PANTHER" id="PTHR42912:SF80">
    <property type="entry name" value="METHYLTRANSFERASE DOMAIN-CONTAINING PROTEIN"/>
    <property type="match status" value="1"/>
</dbReference>
<dbReference type="Proteomes" id="UP001355056">
    <property type="component" value="Unassembled WGS sequence"/>
</dbReference>
<organism evidence="2 3">
    <name type="scientific">Novilysobacter erysipheiresistens</name>
    <dbReference type="NCBI Taxonomy" id="1749332"/>
    <lineage>
        <taxon>Bacteria</taxon>
        <taxon>Pseudomonadati</taxon>
        <taxon>Pseudomonadota</taxon>
        <taxon>Gammaproteobacteria</taxon>
        <taxon>Lysobacterales</taxon>
        <taxon>Lysobacteraceae</taxon>
        <taxon>Novilysobacter</taxon>
    </lineage>
</organism>
<name>A0ABU7YYY8_9GAMM</name>
<dbReference type="EMBL" id="JAXGFP010000004">
    <property type="protein sequence ID" value="MEG3184152.1"/>
    <property type="molecule type" value="Genomic_DNA"/>
</dbReference>
<dbReference type="CDD" id="cd02440">
    <property type="entry name" value="AdoMet_MTases"/>
    <property type="match status" value="1"/>
</dbReference>
<gene>
    <name evidence="2" type="ORF">SNE34_09030</name>
</gene>
<dbReference type="PANTHER" id="PTHR42912">
    <property type="entry name" value="METHYLTRANSFERASE"/>
    <property type="match status" value="1"/>
</dbReference>
<feature type="domain" description="Methyltransferase type 11" evidence="1">
    <location>
        <begin position="59"/>
        <end position="151"/>
    </location>
</feature>
<keyword evidence="2" id="KW-0808">Transferase</keyword>
<keyword evidence="3" id="KW-1185">Reference proteome</keyword>
<dbReference type="Gene3D" id="3.40.50.150">
    <property type="entry name" value="Vaccinia Virus protein VP39"/>
    <property type="match status" value="1"/>
</dbReference>
<sequence length="234" mass="25621">MSDSNRWANDEYPDYRKDVDDAIGFSGLGVDYFLKGKADSAIALLDRHSSGGAVAASCLDIGCGIGAMHPALMGRVGRLDAVDLSSDAIQTARSANRGIEYQAYDGGRLPYADGTFDMTLTVCVMHHVPPADWPAFVAEAWRVTRPGGLFAVFEHNPVNPLTRLAVLRCPFDHDAVLLGPRKVTQLLEHQGFVPVDREFLFFVPLKYGWAKRIDTALSRVPIGAQYVVCGRRPE</sequence>
<dbReference type="Pfam" id="PF08241">
    <property type="entry name" value="Methyltransf_11"/>
    <property type="match status" value="1"/>
</dbReference>
<dbReference type="GO" id="GO:0032259">
    <property type="term" value="P:methylation"/>
    <property type="evidence" value="ECO:0007669"/>
    <property type="project" value="UniProtKB-KW"/>
</dbReference>
<accession>A0ABU7YYY8</accession>
<dbReference type="GO" id="GO:0008168">
    <property type="term" value="F:methyltransferase activity"/>
    <property type="evidence" value="ECO:0007669"/>
    <property type="project" value="UniProtKB-KW"/>
</dbReference>
<dbReference type="InterPro" id="IPR050508">
    <property type="entry name" value="Methyltransf_Superfamily"/>
</dbReference>
<reference evidence="2 3" key="1">
    <citation type="journal article" date="2016" name="Int. J. Syst. Evol. Microbiol.">
        <title>Lysobacter erysipheiresistens sp. nov., an antagonist of powdery mildew, isolated from tobacco-cultivated soil.</title>
        <authorList>
            <person name="Xie B."/>
            <person name="Li T."/>
            <person name="Lin X."/>
            <person name="Wang C.J."/>
            <person name="Chen Y.J."/>
            <person name="Liu W.J."/>
            <person name="Zhao Z.W."/>
        </authorList>
    </citation>
    <scope>NUCLEOTIDE SEQUENCE [LARGE SCALE GENOMIC DNA]</scope>
    <source>
        <strain evidence="2 3">RS-LYSO-3</strain>
    </source>
</reference>
<keyword evidence="2" id="KW-0489">Methyltransferase</keyword>
<dbReference type="InterPro" id="IPR013216">
    <property type="entry name" value="Methyltransf_11"/>
</dbReference>
<dbReference type="EC" id="2.1.-.-" evidence="2"/>
<comment type="caution">
    <text evidence="2">The sequence shown here is derived from an EMBL/GenBank/DDBJ whole genome shotgun (WGS) entry which is preliminary data.</text>
</comment>
<evidence type="ECO:0000313" key="3">
    <source>
        <dbReference type="Proteomes" id="UP001355056"/>
    </source>
</evidence>
<evidence type="ECO:0000259" key="1">
    <source>
        <dbReference type="Pfam" id="PF08241"/>
    </source>
</evidence>
<evidence type="ECO:0000313" key="2">
    <source>
        <dbReference type="EMBL" id="MEG3184152.1"/>
    </source>
</evidence>
<protein>
    <submittedName>
        <fullName evidence="2">Class I SAM-dependent methyltransferase</fullName>
        <ecNumber evidence="2">2.1.-.-</ecNumber>
    </submittedName>
</protein>
<dbReference type="RefSeq" id="WP_332616655.1">
    <property type="nucleotide sequence ID" value="NZ_JAXGFP010000004.1"/>
</dbReference>
<proteinExistence type="predicted"/>
<dbReference type="InterPro" id="IPR029063">
    <property type="entry name" value="SAM-dependent_MTases_sf"/>
</dbReference>
<dbReference type="SUPFAM" id="SSF53335">
    <property type="entry name" value="S-adenosyl-L-methionine-dependent methyltransferases"/>
    <property type="match status" value="1"/>
</dbReference>